<organism evidence="2">
    <name type="scientific">Siphoviridae sp. ctsYA13</name>
    <dbReference type="NCBI Taxonomy" id="2825695"/>
    <lineage>
        <taxon>Viruses</taxon>
        <taxon>Duplodnaviria</taxon>
        <taxon>Heunggongvirae</taxon>
        <taxon>Uroviricota</taxon>
        <taxon>Caudoviricetes</taxon>
    </lineage>
</organism>
<reference evidence="2" key="1">
    <citation type="journal article" date="2021" name="Proc. Natl. Acad. Sci. U.S.A.">
        <title>A Catalog of Tens of Thousands of Viruses from Human Metagenomes Reveals Hidden Associations with Chronic Diseases.</title>
        <authorList>
            <person name="Tisza M.J."/>
            <person name="Buck C.B."/>
        </authorList>
    </citation>
    <scope>NUCLEOTIDE SEQUENCE</scope>
    <source>
        <strain evidence="2">CtsYA13</strain>
    </source>
</reference>
<evidence type="ECO:0000313" key="2">
    <source>
        <dbReference type="EMBL" id="DAG04214.1"/>
    </source>
</evidence>
<accession>A0A8S5VBZ7</accession>
<evidence type="ECO:0000256" key="1">
    <source>
        <dbReference type="SAM" id="MobiDB-lite"/>
    </source>
</evidence>
<protein>
    <submittedName>
        <fullName evidence="2">Uncharacterized protein</fullName>
    </submittedName>
</protein>
<proteinExistence type="predicted"/>
<feature type="compositionally biased region" description="Basic and acidic residues" evidence="1">
    <location>
        <begin position="1"/>
        <end position="11"/>
    </location>
</feature>
<dbReference type="EMBL" id="BK016240">
    <property type="protein sequence ID" value="DAG04214.1"/>
    <property type="molecule type" value="Genomic_DNA"/>
</dbReference>
<sequence>MGCQPKDHRETPGTTHPLLHSKKAHNGGTFSRAKKSPHWVAGITENK</sequence>
<name>A0A8S5VBZ7_9CAUD</name>
<feature type="region of interest" description="Disordered" evidence="1">
    <location>
        <begin position="1"/>
        <end position="47"/>
    </location>
</feature>